<organism evidence="6 7">
    <name type="scientific">Streptomyces crystallinus</name>
    <dbReference type="NCBI Taxonomy" id="68191"/>
    <lineage>
        <taxon>Bacteria</taxon>
        <taxon>Bacillati</taxon>
        <taxon>Actinomycetota</taxon>
        <taxon>Actinomycetes</taxon>
        <taxon>Kitasatosporales</taxon>
        <taxon>Streptomycetaceae</taxon>
        <taxon>Streptomyces</taxon>
    </lineage>
</organism>
<dbReference type="PANTHER" id="PTHR44688">
    <property type="entry name" value="DNA-BINDING TRANSCRIPTIONAL ACTIVATOR DEVR_DOSR"/>
    <property type="match status" value="1"/>
</dbReference>
<feature type="domain" description="HTH luxR-type" evidence="5">
    <location>
        <begin position="327"/>
        <end position="392"/>
    </location>
</feature>
<reference evidence="6 7" key="1">
    <citation type="journal article" date="2019" name="Int. J. Syst. Evol. Microbiol.">
        <title>The Global Catalogue of Microorganisms (GCM) 10K type strain sequencing project: providing services to taxonomists for standard genome sequencing and annotation.</title>
        <authorList>
            <consortium name="The Broad Institute Genomics Platform"/>
            <consortium name="The Broad Institute Genome Sequencing Center for Infectious Disease"/>
            <person name="Wu L."/>
            <person name="Ma J."/>
        </authorList>
    </citation>
    <scope>NUCLEOTIDE SEQUENCE [LARGE SCALE GENOMIC DNA]</scope>
    <source>
        <strain evidence="6 7">JCM 5067</strain>
    </source>
</reference>
<dbReference type="InterPro" id="IPR036388">
    <property type="entry name" value="WH-like_DNA-bd_sf"/>
</dbReference>
<proteinExistence type="predicted"/>
<sequence length="406" mass="43740">MRGLRVREHGGAPTRRRPPPALGAANEEYRPVTVPRNASTTHAIDTLLTAIGAAPDALALFATASEQLRRLIPYDASVWRATDPVTGMMTSPIRVENLTEEGCSVYWESELLTENINLFRDLARAPLPVAGLREATGGLPGRSTLYRDFLAPRGLDDELRAVLRVGGHPWGQVSLFRAQGAPAFGADDTLVVKELSAAMARRLRSFTEPSAEPTPSHGPGPGLLLFDASGRLLSVNDEARELLDDLVPGPATPTPLGVSVPAWMHSTASKARAIAAGWDKGVARVRVRSKGGRWLACHASCLRGADGELGASAVVIERASISEVAPLMVKAYELTDRELEITQHIARGLGTAEMAGKLFLSPHTVRDHVKAIFEKVRVSSRGELVAKLFTEHYAPLGEESEQRVWG</sequence>
<feature type="region of interest" description="Disordered" evidence="4">
    <location>
        <begin position="1"/>
        <end position="27"/>
    </location>
</feature>
<keyword evidence="7" id="KW-1185">Reference proteome</keyword>
<dbReference type="PRINTS" id="PR00038">
    <property type="entry name" value="HTHLUXR"/>
</dbReference>
<name>A0ABN1G081_9ACTN</name>
<evidence type="ECO:0000256" key="2">
    <source>
        <dbReference type="ARBA" id="ARBA00023125"/>
    </source>
</evidence>
<evidence type="ECO:0000256" key="3">
    <source>
        <dbReference type="ARBA" id="ARBA00023163"/>
    </source>
</evidence>
<feature type="compositionally biased region" description="Basic and acidic residues" evidence="4">
    <location>
        <begin position="1"/>
        <end position="10"/>
    </location>
</feature>
<dbReference type="EMBL" id="BAAACA010000016">
    <property type="protein sequence ID" value="GAA0601490.1"/>
    <property type="molecule type" value="Genomic_DNA"/>
</dbReference>
<keyword evidence="1" id="KW-0805">Transcription regulation</keyword>
<dbReference type="CDD" id="cd06170">
    <property type="entry name" value="LuxR_C_like"/>
    <property type="match status" value="1"/>
</dbReference>
<dbReference type="Proteomes" id="UP001500668">
    <property type="component" value="Unassembled WGS sequence"/>
</dbReference>
<evidence type="ECO:0000313" key="6">
    <source>
        <dbReference type="EMBL" id="GAA0601490.1"/>
    </source>
</evidence>
<keyword evidence="3" id="KW-0804">Transcription</keyword>
<dbReference type="InterPro" id="IPR000792">
    <property type="entry name" value="Tscrpt_reg_LuxR_C"/>
</dbReference>
<evidence type="ECO:0000256" key="1">
    <source>
        <dbReference type="ARBA" id="ARBA00023015"/>
    </source>
</evidence>
<dbReference type="SMART" id="SM00421">
    <property type="entry name" value="HTH_LUXR"/>
    <property type="match status" value="1"/>
</dbReference>
<keyword evidence="2" id="KW-0238">DNA-binding</keyword>
<dbReference type="PROSITE" id="PS50043">
    <property type="entry name" value="HTH_LUXR_2"/>
    <property type="match status" value="1"/>
</dbReference>
<evidence type="ECO:0000259" key="5">
    <source>
        <dbReference type="PROSITE" id="PS50043"/>
    </source>
</evidence>
<dbReference type="Pfam" id="PF00196">
    <property type="entry name" value="GerE"/>
    <property type="match status" value="1"/>
</dbReference>
<dbReference type="InterPro" id="IPR016032">
    <property type="entry name" value="Sig_transdc_resp-reg_C-effctor"/>
</dbReference>
<dbReference type="Gene3D" id="1.10.10.10">
    <property type="entry name" value="Winged helix-like DNA-binding domain superfamily/Winged helix DNA-binding domain"/>
    <property type="match status" value="1"/>
</dbReference>
<dbReference type="SUPFAM" id="SSF46894">
    <property type="entry name" value="C-terminal effector domain of the bipartite response regulators"/>
    <property type="match status" value="1"/>
</dbReference>
<gene>
    <name evidence="6" type="ORF">GCM10010394_33790</name>
</gene>
<comment type="caution">
    <text evidence="6">The sequence shown here is derived from an EMBL/GenBank/DDBJ whole genome shotgun (WGS) entry which is preliminary data.</text>
</comment>
<dbReference type="PANTHER" id="PTHR44688:SF16">
    <property type="entry name" value="DNA-BINDING TRANSCRIPTIONAL ACTIVATOR DEVR_DOSR"/>
    <property type="match status" value="1"/>
</dbReference>
<evidence type="ECO:0000256" key="4">
    <source>
        <dbReference type="SAM" id="MobiDB-lite"/>
    </source>
</evidence>
<accession>A0ABN1G081</accession>
<evidence type="ECO:0000313" key="7">
    <source>
        <dbReference type="Proteomes" id="UP001500668"/>
    </source>
</evidence>
<protein>
    <recommendedName>
        <fullName evidence="5">HTH luxR-type domain-containing protein</fullName>
    </recommendedName>
</protein>